<name>A0A1Y6BLK5_9BACT</name>
<evidence type="ECO:0000313" key="3">
    <source>
        <dbReference type="Proteomes" id="UP000192907"/>
    </source>
</evidence>
<evidence type="ECO:0000313" key="2">
    <source>
        <dbReference type="EMBL" id="SMF17872.1"/>
    </source>
</evidence>
<gene>
    <name evidence="2" type="ORF">SAMN06296036_106147</name>
</gene>
<accession>A0A1Y6BLK5</accession>
<sequence>MKLKSMILAGAIAVCLAYIVLPDRNPSQSPRPELSAEQEVKSAEHVDFSFPFQPGEERVYEGSIQFELQMEQNQSVQTQAFALAMDLHLQSHEIVDDQLFWSMRALQVEVKGAQTIEGALPSSTEAIYFRSQGGLIEEIHTPENGNEMLQGLMKSIALRMQIETPSHATQPLPFLWQGSELDSNGKYQISYSARGPQGEVRLLKSYDGLANDQNLLLANGSHVEFTLSKNASMIEQFRFDFGIRTDDSMLKVDARQQVAFKLSHINRGLPIGDVSLKSQEKFAVSKPSSLPSYGSQNKKKRMQDMLGGASKAQVLALVGDLEDEHDVRVSNTFDKLEALLYLHPKHGKDLLDYLDQRMNDKNISAQLSLIMGAISTMEAKDIEEALLDFAQRYDRKDVELQTSFALAELKGSSDKVYDHLHSMSKSPDLDTRSTGMLSLGVLGRQGHHRDNVGAVLRAQLERDKSDKGLALAALNNSRDSNNLEVNLSYIDDQDSYVASQAVYGLGQTNQGEAYQALVKILKGESREAVLQTAVDAMAGHLDQDGAVWELINLATKKVSDHLMMRIVNVLAGSRSPEARDFVEALGQEGSRSQEVQRHAQRTLLTMSS</sequence>
<feature type="region of interest" description="Disordered" evidence="1">
    <location>
        <begin position="586"/>
        <end position="608"/>
    </location>
</feature>
<dbReference type="SUPFAM" id="SSF48371">
    <property type="entry name" value="ARM repeat"/>
    <property type="match status" value="1"/>
</dbReference>
<dbReference type="AlphaFoldDB" id="A0A1Y6BLK5"/>
<dbReference type="RefSeq" id="WP_132317859.1">
    <property type="nucleotide sequence ID" value="NZ_FWZT01000006.1"/>
</dbReference>
<reference evidence="3" key="1">
    <citation type="submission" date="2017-04" db="EMBL/GenBank/DDBJ databases">
        <authorList>
            <person name="Varghese N."/>
            <person name="Submissions S."/>
        </authorList>
    </citation>
    <scope>NUCLEOTIDE SEQUENCE [LARGE SCALE GENOMIC DNA]</scope>
    <source>
        <strain evidence="3">RKEM611</strain>
    </source>
</reference>
<dbReference type="InterPro" id="IPR016024">
    <property type="entry name" value="ARM-type_fold"/>
</dbReference>
<dbReference type="Proteomes" id="UP000192907">
    <property type="component" value="Unassembled WGS sequence"/>
</dbReference>
<dbReference type="EMBL" id="FWZT01000006">
    <property type="protein sequence ID" value="SMF17872.1"/>
    <property type="molecule type" value="Genomic_DNA"/>
</dbReference>
<dbReference type="Gene3D" id="1.25.10.10">
    <property type="entry name" value="Leucine-rich Repeat Variant"/>
    <property type="match status" value="1"/>
</dbReference>
<proteinExistence type="predicted"/>
<organism evidence="2 3">
    <name type="scientific">Pseudobacteriovorax antillogorgiicola</name>
    <dbReference type="NCBI Taxonomy" id="1513793"/>
    <lineage>
        <taxon>Bacteria</taxon>
        <taxon>Pseudomonadati</taxon>
        <taxon>Bdellovibrionota</taxon>
        <taxon>Oligoflexia</taxon>
        <taxon>Oligoflexales</taxon>
        <taxon>Pseudobacteriovoracaceae</taxon>
        <taxon>Pseudobacteriovorax</taxon>
    </lineage>
</organism>
<evidence type="ECO:0008006" key="4">
    <source>
        <dbReference type="Google" id="ProtNLM"/>
    </source>
</evidence>
<evidence type="ECO:0000256" key="1">
    <source>
        <dbReference type="SAM" id="MobiDB-lite"/>
    </source>
</evidence>
<protein>
    <recommendedName>
        <fullName evidence="4">HEAT repeat-containing protein</fullName>
    </recommendedName>
</protein>
<keyword evidence="3" id="KW-1185">Reference proteome</keyword>
<dbReference type="InterPro" id="IPR011989">
    <property type="entry name" value="ARM-like"/>
</dbReference>